<dbReference type="GO" id="GO:0045944">
    <property type="term" value="P:positive regulation of transcription by RNA polymerase II"/>
    <property type="evidence" value="ECO:0007669"/>
    <property type="project" value="InterPro"/>
</dbReference>
<keyword evidence="4" id="KW-0804">Transcription</keyword>
<dbReference type="SUPFAM" id="SSF55455">
    <property type="entry name" value="SRF-like"/>
    <property type="match status" value="1"/>
</dbReference>
<evidence type="ECO:0000256" key="6">
    <source>
        <dbReference type="SAM" id="Coils"/>
    </source>
</evidence>
<evidence type="ECO:0000256" key="1">
    <source>
        <dbReference type="ARBA" id="ARBA00004123"/>
    </source>
</evidence>
<evidence type="ECO:0000313" key="10">
    <source>
        <dbReference type="RefSeq" id="XP_015876774.2"/>
    </source>
</evidence>
<dbReference type="PANTHER" id="PTHR11945">
    <property type="entry name" value="MADS BOX PROTEIN"/>
    <property type="match status" value="1"/>
</dbReference>
<dbReference type="CDD" id="cd00265">
    <property type="entry name" value="MADS_MEF2_like"/>
    <property type="match status" value="1"/>
</dbReference>
<evidence type="ECO:0000256" key="4">
    <source>
        <dbReference type="ARBA" id="ARBA00023163"/>
    </source>
</evidence>
<dbReference type="InterPro" id="IPR002100">
    <property type="entry name" value="TF_MADSbox"/>
</dbReference>
<comment type="subcellular location">
    <subcellularLocation>
        <location evidence="1">Nucleus</location>
    </subcellularLocation>
</comment>
<keyword evidence="6" id="KW-0175">Coiled coil</keyword>
<dbReference type="Gene3D" id="3.40.1810.10">
    <property type="entry name" value="Transcription factor, MADS-box"/>
    <property type="match status" value="1"/>
</dbReference>
<keyword evidence="3" id="KW-0238">DNA-binding</keyword>
<dbReference type="GO" id="GO:0000981">
    <property type="term" value="F:DNA-binding transcription factor activity, RNA polymerase II-specific"/>
    <property type="evidence" value="ECO:0007669"/>
    <property type="project" value="TreeGrafter"/>
</dbReference>
<gene>
    <name evidence="10" type="primary">LOC107413352</name>
</gene>
<protein>
    <submittedName>
        <fullName evidence="10">Agamous-like MADS-box protein AGL62</fullName>
    </submittedName>
</protein>
<sequence length="233" mass="26312">MDGGKQTRGRQKIEMKLIENEEDRLITFSKRRSGIYKKASELATLCGADVGVVVFSPSGKPFSFANPSMEYITNRFFNRNPLQDTNETHHLMETHRRDRVEELNKKYNQLQTQLEAEKAKGKELRRLSKAKDKDEKGWWEAPVDELDIYGLKQLNKSLAELHLDLTTHISQRKSTTFGASSSIANHHHHHRGGALVGSDGGTNDDQGCLNPGPFPNDATGTDNLSANFWDYNN</sequence>
<proteinExistence type="predicted"/>
<dbReference type="RefSeq" id="XP_015876774.2">
    <property type="nucleotide sequence ID" value="XM_016021288.2"/>
</dbReference>
<evidence type="ECO:0000256" key="5">
    <source>
        <dbReference type="ARBA" id="ARBA00023242"/>
    </source>
</evidence>
<dbReference type="AlphaFoldDB" id="A0A6P3ZTA8"/>
<keyword evidence="5" id="KW-0539">Nucleus</keyword>
<evidence type="ECO:0000256" key="2">
    <source>
        <dbReference type="ARBA" id="ARBA00023015"/>
    </source>
</evidence>
<name>A0A6P3ZTA8_ZIZJJ</name>
<dbReference type="InParanoid" id="A0A6P3ZTA8"/>
<evidence type="ECO:0000313" key="9">
    <source>
        <dbReference type="Proteomes" id="UP001652623"/>
    </source>
</evidence>
<dbReference type="GO" id="GO:0000978">
    <property type="term" value="F:RNA polymerase II cis-regulatory region sequence-specific DNA binding"/>
    <property type="evidence" value="ECO:0007669"/>
    <property type="project" value="TreeGrafter"/>
</dbReference>
<dbReference type="PRINTS" id="PR00404">
    <property type="entry name" value="MADSDOMAIN"/>
</dbReference>
<accession>A0A6P3ZTA8</accession>
<dbReference type="GeneID" id="107413352"/>
<evidence type="ECO:0000259" key="8">
    <source>
        <dbReference type="PROSITE" id="PS50066"/>
    </source>
</evidence>
<dbReference type="PROSITE" id="PS50066">
    <property type="entry name" value="MADS_BOX_2"/>
    <property type="match status" value="1"/>
</dbReference>
<dbReference type="GO" id="GO:0005634">
    <property type="term" value="C:nucleus"/>
    <property type="evidence" value="ECO:0007669"/>
    <property type="project" value="UniProtKB-SubCell"/>
</dbReference>
<feature type="region of interest" description="Disordered" evidence="7">
    <location>
        <begin position="179"/>
        <end position="222"/>
    </location>
</feature>
<dbReference type="SMART" id="SM00432">
    <property type="entry name" value="MADS"/>
    <property type="match status" value="1"/>
</dbReference>
<dbReference type="Gene3D" id="6.10.140.920">
    <property type="match status" value="1"/>
</dbReference>
<dbReference type="PANTHER" id="PTHR11945:SF725">
    <property type="entry name" value="AGAMOUS-LIKE 58-RELATED"/>
    <property type="match status" value="1"/>
</dbReference>
<dbReference type="Pfam" id="PF00319">
    <property type="entry name" value="SRF-TF"/>
    <property type="match status" value="1"/>
</dbReference>
<dbReference type="KEGG" id="zju:107413352"/>
<dbReference type="Proteomes" id="UP001652623">
    <property type="component" value="Chromosome 1"/>
</dbReference>
<evidence type="ECO:0000256" key="3">
    <source>
        <dbReference type="ARBA" id="ARBA00023125"/>
    </source>
</evidence>
<evidence type="ECO:0000256" key="7">
    <source>
        <dbReference type="SAM" id="MobiDB-lite"/>
    </source>
</evidence>
<feature type="domain" description="MADS-box" evidence="8">
    <location>
        <begin position="8"/>
        <end position="68"/>
    </location>
</feature>
<reference evidence="9" key="1">
    <citation type="submission" date="2025-05" db="UniProtKB">
        <authorList>
            <consortium name="RefSeq"/>
        </authorList>
    </citation>
    <scope>NUCLEOTIDE SEQUENCE [LARGE SCALE GENOMIC DNA]</scope>
</reference>
<feature type="coiled-coil region" evidence="6">
    <location>
        <begin position="97"/>
        <end position="127"/>
    </location>
</feature>
<keyword evidence="9" id="KW-1185">Reference proteome</keyword>
<reference evidence="10" key="2">
    <citation type="submission" date="2025-08" db="UniProtKB">
        <authorList>
            <consortium name="RefSeq"/>
        </authorList>
    </citation>
    <scope>IDENTIFICATION</scope>
    <source>
        <tissue evidence="10">Seedling</tissue>
    </source>
</reference>
<dbReference type="GO" id="GO:0046983">
    <property type="term" value="F:protein dimerization activity"/>
    <property type="evidence" value="ECO:0007669"/>
    <property type="project" value="InterPro"/>
</dbReference>
<dbReference type="InterPro" id="IPR036879">
    <property type="entry name" value="TF_MADSbox_sf"/>
</dbReference>
<dbReference type="InterPro" id="IPR033896">
    <property type="entry name" value="MEF2-like_N"/>
</dbReference>
<keyword evidence="2" id="KW-0805">Transcription regulation</keyword>
<organism evidence="9 10">
    <name type="scientific">Ziziphus jujuba</name>
    <name type="common">Chinese jujube</name>
    <name type="synonym">Ziziphus sativa</name>
    <dbReference type="NCBI Taxonomy" id="326968"/>
    <lineage>
        <taxon>Eukaryota</taxon>
        <taxon>Viridiplantae</taxon>
        <taxon>Streptophyta</taxon>
        <taxon>Embryophyta</taxon>
        <taxon>Tracheophyta</taxon>
        <taxon>Spermatophyta</taxon>
        <taxon>Magnoliopsida</taxon>
        <taxon>eudicotyledons</taxon>
        <taxon>Gunneridae</taxon>
        <taxon>Pentapetalae</taxon>
        <taxon>rosids</taxon>
        <taxon>fabids</taxon>
        <taxon>Rosales</taxon>
        <taxon>Rhamnaceae</taxon>
        <taxon>Paliureae</taxon>
        <taxon>Ziziphus</taxon>
    </lineage>
</organism>